<dbReference type="Proteomes" id="UP000501747">
    <property type="component" value="Chromosome"/>
</dbReference>
<feature type="transmembrane region" description="Helical" evidence="1">
    <location>
        <begin position="391"/>
        <end position="409"/>
    </location>
</feature>
<feature type="transmembrane region" description="Helical" evidence="1">
    <location>
        <begin position="120"/>
        <end position="140"/>
    </location>
</feature>
<keyword evidence="1" id="KW-1133">Transmembrane helix</keyword>
<accession>A0A6G8ATQ4</accession>
<feature type="transmembrane region" description="Helical" evidence="1">
    <location>
        <begin position="230"/>
        <end position="254"/>
    </location>
</feature>
<protein>
    <submittedName>
        <fullName evidence="2">YfhO family protein</fullName>
    </submittedName>
</protein>
<dbReference type="EMBL" id="CP049887">
    <property type="protein sequence ID" value="QIL48376.1"/>
    <property type="molecule type" value="Genomic_DNA"/>
</dbReference>
<evidence type="ECO:0000256" key="1">
    <source>
        <dbReference type="SAM" id="Phobius"/>
    </source>
</evidence>
<feature type="transmembrane region" description="Helical" evidence="1">
    <location>
        <begin position="198"/>
        <end position="218"/>
    </location>
</feature>
<feature type="transmembrane region" description="Helical" evidence="1">
    <location>
        <begin position="173"/>
        <end position="191"/>
    </location>
</feature>
<sequence>MVKLETKKIKRLLSLCLFFLAYDKIKKLIHQKRRNTQLNFNQLKNYFKREGKYGLAAFAIPFFIMMFVYLSLGIYWGSDRSVLASDAFSQFSNFHASFNNVLHGDQSIFYTWNASLGLNYWSLISYYLGGIFTPIVFFFNNENIPDALYLLTLIKIGSAGFAFWYYAKNTYKIPQWSHVTLSVSYALMSFITAHSELIMWLDIFMYLPLVILGINRVMDNGKSKLLFVSYLLLFISNFYFGFMIGIFSVCYFFARLATKPKEYKKAIVPYFITSILAGLSSMIMILPAFLDLKTNGETLSEMTKFKTEATAFWDIVIKNMVGVFDTTKYGSIPFIYVGLLPLIFCIFYFVTKKVKLTQKLAYGSIFVLLIASFYLEPLNLFWHGMHAPNMFLFRFSFLFSFLVVMLAGYGWEKFTKDDNGALVSIALILPILFVLAKLTAPKDSYEFATLTQLLVTILFVLLYLTAIIFFQLKKLSGKKLTIILLLMVSGEAFLNTSYMLNGILKDWNYASRSLYSEPYPNYKKLVDKADDANKDTFYRLESLAPISSNDSFNYGFSGVSMFSSIRNRHSSTFLNDLGYRSRGTSLNTRYQNNTLFMDSLVGIKHNISDQPVNKFGFESTGKAGKYQLYENEYAMPLGVLTNENLYKTKFPKNDNLGAQTALINQLSNYNDTYFSFTKPTLVDSKNTTIVYKENNRVSFKEIKPNIAKTIDYDIFVPAGNQAYLSLFPSDFSQIESSSATIRSQGTNYKSQINITGQYYNLGYFEKDSTLRFTLELYGTKDVDLIDPPVVLMDTNKYQSAMKEINNHGLDFKVSGRKATATVENPEDQVLMTTIPYDKGWTAKIDGQKVKTKDFKDAFLTFDVPKGKHTIALSFLPPGIIPGSLLFVFGIASFSGYYIFLTKRKK</sequence>
<feature type="transmembrane region" description="Helical" evidence="1">
    <location>
        <begin position="53"/>
        <end position="76"/>
    </location>
</feature>
<dbReference type="PANTHER" id="PTHR38454:SF1">
    <property type="entry name" value="INTEGRAL MEMBRANE PROTEIN"/>
    <property type="match status" value="1"/>
</dbReference>
<dbReference type="PANTHER" id="PTHR38454">
    <property type="entry name" value="INTEGRAL MEMBRANE PROTEIN-RELATED"/>
    <property type="match status" value="1"/>
</dbReference>
<feature type="transmembrane region" description="Helical" evidence="1">
    <location>
        <begin position="450"/>
        <end position="470"/>
    </location>
</feature>
<feature type="transmembrane region" description="Helical" evidence="1">
    <location>
        <begin position="329"/>
        <end position="350"/>
    </location>
</feature>
<gene>
    <name evidence="2" type="ORF">G7082_07650</name>
</gene>
<evidence type="ECO:0000313" key="3">
    <source>
        <dbReference type="Proteomes" id="UP000501747"/>
    </source>
</evidence>
<feature type="transmembrane region" description="Helical" evidence="1">
    <location>
        <begin position="362"/>
        <end position="385"/>
    </location>
</feature>
<dbReference type="Pfam" id="PF09586">
    <property type="entry name" value="YfhO"/>
    <property type="match status" value="1"/>
</dbReference>
<feature type="transmembrane region" description="Helical" evidence="1">
    <location>
        <begin position="421"/>
        <end position="438"/>
    </location>
</feature>
<dbReference type="KEGG" id="vhy:G7082_07650"/>
<keyword evidence="3" id="KW-1185">Reference proteome</keyword>
<feature type="transmembrane region" description="Helical" evidence="1">
    <location>
        <begin position="879"/>
        <end position="899"/>
    </location>
</feature>
<keyword evidence="1" id="KW-0812">Transmembrane</keyword>
<proteinExistence type="predicted"/>
<feature type="transmembrane region" description="Helical" evidence="1">
    <location>
        <begin position="482"/>
        <end position="504"/>
    </location>
</feature>
<reference evidence="2 3" key="1">
    <citation type="submission" date="2020-03" db="EMBL/GenBank/DDBJ databases">
        <title>Vagococcus sp. nov., isolated from beetles.</title>
        <authorList>
            <person name="Hyun D.-W."/>
            <person name="Bae J.-W."/>
        </authorList>
    </citation>
    <scope>NUCLEOTIDE SEQUENCE [LARGE SCALE GENOMIC DNA]</scope>
    <source>
        <strain evidence="2 3">HDW17B</strain>
    </source>
</reference>
<dbReference type="AlphaFoldDB" id="A0A6G8ATQ4"/>
<organism evidence="2 3">
    <name type="scientific">Vagococcus hydrophili</name>
    <dbReference type="NCBI Taxonomy" id="2714947"/>
    <lineage>
        <taxon>Bacteria</taxon>
        <taxon>Bacillati</taxon>
        <taxon>Bacillota</taxon>
        <taxon>Bacilli</taxon>
        <taxon>Lactobacillales</taxon>
        <taxon>Enterococcaceae</taxon>
        <taxon>Vagococcus</taxon>
    </lineage>
</organism>
<evidence type="ECO:0000313" key="2">
    <source>
        <dbReference type="EMBL" id="QIL48376.1"/>
    </source>
</evidence>
<name>A0A6G8ATQ4_9ENTE</name>
<dbReference type="InterPro" id="IPR018580">
    <property type="entry name" value="Uncharacterised_YfhO"/>
</dbReference>
<keyword evidence="1" id="KW-0472">Membrane</keyword>
<feature type="transmembrane region" description="Helical" evidence="1">
    <location>
        <begin position="266"/>
        <end position="290"/>
    </location>
</feature>
<feature type="transmembrane region" description="Helical" evidence="1">
    <location>
        <begin position="147"/>
        <end position="167"/>
    </location>
</feature>